<organism evidence="1 2">
    <name type="scientific">Escallonia rubra</name>
    <dbReference type="NCBI Taxonomy" id="112253"/>
    <lineage>
        <taxon>Eukaryota</taxon>
        <taxon>Viridiplantae</taxon>
        <taxon>Streptophyta</taxon>
        <taxon>Embryophyta</taxon>
        <taxon>Tracheophyta</taxon>
        <taxon>Spermatophyta</taxon>
        <taxon>Magnoliopsida</taxon>
        <taxon>eudicotyledons</taxon>
        <taxon>Gunneridae</taxon>
        <taxon>Pentapetalae</taxon>
        <taxon>asterids</taxon>
        <taxon>campanulids</taxon>
        <taxon>Escalloniales</taxon>
        <taxon>Escalloniaceae</taxon>
        <taxon>Escallonia</taxon>
    </lineage>
</organism>
<accession>A0AA88QNF0</accession>
<reference evidence="1" key="1">
    <citation type="submission" date="2022-12" db="EMBL/GenBank/DDBJ databases">
        <title>Draft genome assemblies for two species of Escallonia (Escalloniales).</title>
        <authorList>
            <person name="Chanderbali A."/>
            <person name="Dervinis C."/>
            <person name="Anghel I."/>
            <person name="Soltis D."/>
            <person name="Soltis P."/>
            <person name="Zapata F."/>
        </authorList>
    </citation>
    <scope>NUCLEOTIDE SEQUENCE</scope>
    <source>
        <strain evidence="1">UCBG92.1500</strain>
        <tissue evidence="1">Leaf</tissue>
    </source>
</reference>
<dbReference type="AlphaFoldDB" id="A0AA88QNF0"/>
<comment type="caution">
    <text evidence="1">The sequence shown here is derived from an EMBL/GenBank/DDBJ whole genome shotgun (WGS) entry which is preliminary data.</text>
</comment>
<dbReference type="Proteomes" id="UP001187471">
    <property type="component" value="Unassembled WGS sequence"/>
</dbReference>
<protein>
    <submittedName>
        <fullName evidence="1">Uncharacterized protein</fullName>
    </submittedName>
</protein>
<gene>
    <name evidence="1" type="ORF">RJ640_013881</name>
</gene>
<keyword evidence="2" id="KW-1185">Reference proteome</keyword>
<evidence type="ECO:0000313" key="1">
    <source>
        <dbReference type="EMBL" id="KAK2973233.1"/>
    </source>
</evidence>
<dbReference type="EMBL" id="JAVXUO010002438">
    <property type="protein sequence ID" value="KAK2973233.1"/>
    <property type="molecule type" value="Genomic_DNA"/>
</dbReference>
<evidence type="ECO:0000313" key="2">
    <source>
        <dbReference type="Proteomes" id="UP001187471"/>
    </source>
</evidence>
<sequence length="112" mass="12491">MYHIGFCRKLEEENPLEPSSNCGDIVVTAPLVIKVAFVPLCGVLSQNSLRALDLRKAPLSHVLLVQNIRMMRSAQTPVRKDWSAQYAGNPSISWKMCHMSCGVATRFANIVY</sequence>
<proteinExistence type="predicted"/>
<name>A0AA88QNF0_9ASTE</name>